<dbReference type="InterPro" id="IPR034294">
    <property type="entry name" value="Aquaporin_transptr"/>
</dbReference>
<feature type="transmembrane region" description="Helical" evidence="8">
    <location>
        <begin position="231"/>
        <end position="251"/>
    </location>
</feature>
<keyword evidence="3 6" id="KW-0812">Transmembrane</keyword>
<dbReference type="PANTHER" id="PTHR19139">
    <property type="entry name" value="AQUAPORIN TRANSPORTER"/>
    <property type="match status" value="1"/>
</dbReference>
<comment type="similarity">
    <text evidence="2 6">Belongs to the MIP/aquaporin (TC 1.A.8) family.</text>
</comment>
<dbReference type="PANTHER" id="PTHR19139:SF199">
    <property type="entry name" value="MIP17260P"/>
    <property type="match status" value="1"/>
</dbReference>
<keyword evidence="5 8" id="KW-0472">Membrane</keyword>
<feature type="transmembrane region" description="Helical" evidence="8">
    <location>
        <begin position="28"/>
        <end position="53"/>
    </location>
</feature>
<name>A0ABR5C2K9_9TREE</name>
<evidence type="ECO:0000256" key="6">
    <source>
        <dbReference type="RuleBase" id="RU000477"/>
    </source>
</evidence>
<dbReference type="EMBL" id="KN848576">
    <property type="protein sequence ID" value="KIR82139.1"/>
    <property type="molecule type" value="Genomic_DNA"/>
</dbReference>
<evidence type="ECO:0000256" key="7">
    <source>
        <dbReference type="SAM" id="MobiDB-lite"/>
    </source>
</evidence>
<evidence type="ECO:0000256" key="2">
    <source>
        <dbReference type="ARBA" id="ARBA00006175"/>
    </source>
</evidence>
<protein>
    <submittedName>
        <fullName evidence="9">Aquaporin rerated protein, other eukaryote</fullName>
    </submittedName>
</protein>
<feature type="transmembrane region" description="Helical" evidence="8">
    <location>
        <begin position="156"/>
        <end position="178"/>
    </location>
</feature>
<evidence type="ECO:0000256" key="8">
    <source>
        <dbReference type="SAM" id="Phobius"/>
    </source>
</evidence>
<keyword evidence="6" id="KW-0813">Transport</keyword>
<evidence type="ECO:0000256" key="3">
    <source>
        <dbReference type="ARBA" id="ARBA00022692"/>
    </source>
</evidence>
<comment type="subcellular location">
    <subcellularLocation>
        <location evidence="1">Membrane</location>
        <topology evidence="1">Multi-pass membrane protein</topology>
    </subcellularLocation>
</comment>
<gene>
    <name evidence="9" type="ORF">I306_00783</name>
</gene>
<keyword evidence="4 8" id="KW-1133">Transmembrane helix</keyword>
<dbReference type="Gene3D" id="1.20.1080.10">
    <property type="entry name" value="Glycerol uptake facilitator protein"/>
    <property type="match status" value="1"/>
</dbReference>
<feature type="region of interest" description="Disordered" evidence="7">
    <location>
        <begin position="293"/>
        <end position="327"/>
    </location>
</feature>
<accession>A0ABR5C2K9</accession>
<dbReference type="InterPro" id="IPR000425">
    <property type="entry name" value="MIP"/>
</dbReference>
<dbReference type="SUPFAM" id="SSF81338">
    <property type="entry name" value="Aquaporin-like"/>
    <property type="match status" value="1"/>
</dbReference>
<dbReference type="InterPro" id="IPR023271">
    <property type="entry name" value="Aquaporin-like"/>
</dbReference>
<reference evidence="9 10" key="1">
    <citation type="submission" date="2015-01" db="EMBL/GenBank/DDBJ databases">
        <title>The Genome Sequence of Cryptococcus gattii EJB2.</title>
        <authorList>
            <consortium name="The Broad Institute Genomics Platform"/>
            <person name="Cuomo C."/>
            <person name="Litvintseva A."/>
            <person name="Chen Y."/>
            <person name="Heitman J."/>
            <person name="Sun S."/>
            <person name="Springer D."/>
            <person name="Dromer F."/>
            <person name="Young S."/>
            <person name="Zeng Q."/>
            <person name="Gargeya S."/>
            <person name="Abouelleil A."/>
            <person name="Alvarado L."/>
            <person name="Chapman S.B."/>
            <person name="Gainer-Dewar J."/>
            <person name="Goldberg J."/>
            <person name="Griggs A."/>
            <person name="Gujja S."/>
            <person name="Hansen M."/>
            <person name="Howarth C."/>
            <person name="Imamovic A."/>
            <person name="Larimer J."/>
            <person name="Murphy C."/>
            <person name="Naylor J."/>
            <person name="Pearson M."/>
            <person name="Priest M."/>
            <person name="Roberts A."/>
            <person name="Saif S."/>
            <person name="Shea T."/>
            <person name="Sykes S."/>
            <person name="Wortman J."/>
            <person name="Nusbaum C."/>
            <person name="Birren B."/>
        </authorList>
    </citation>
    <scope>NUCLEOTIDE SEQUENCE [LARGE SCALE GENOMIC DNA]</scope>
    <source>
        <strain evidence="9 10">EJB2</strain>
    </source>
</reference>
<evidence type="ECO:0000313" key="9">
    <source>
        <dbReference type="EMBL" id="KIR82139.1"/>
    </source>
</evidence>
<sequence length="376" mass="39971">MPPSDVTIQTLRASNPVYGSRRTVIKNYFVAMTGEYVGTTLFILCCLGGVQVAKLPETSVTGNLDEPLNTSSLFYIAASFGFSLAVNVWIFCRVSGGLFNPAVSLGMVLAGCLSPMKGALLTVAQLLGGITGAAIIDALVPGQLNAGTALGAGTSIAQGLFIEVFLTALLMLTIFFLATEKHQGSFIAPLAIGLALFLAEMVGVVYTGGSLNPARSLGPAVVTHNFPGYHWIYWVGPGLGAILAAGFYSLLKFLEYESVPGPEEAPHVTPLFLWPSRGSRSMSTHFRTYSHHEADPEKGLRLHTTSQGNAEPVTKVQEPGSGDKEVHRSVENSIMVNARLDRIEMLLTQLVQMRPSDSAQTAFAGSESAAMTTKET</sequence>
<evidence type="ECO:0000313" key="10">
    <source>
        <dbReference type="Proteomes" id="UP000054272"/>
    </source>
</evidence>
<dbReference type="Proteomes" id="UP000054272">
    <property type="component" value="Unassembled WGS sequence"/>
</dbReference>
<organism evidence="9 10">
    <name type="scientific">Cryptococcus gattii EJB2</name>
    <dbReference type="NCBI Taxonomy" id="1296103"/>
    <lineage>
        <taxon>Eukaryota</taxon>
        <taxon>Fungi</taxon>
        <taxon>Dikarya</taxon>
        <taxon>Basidiomycota</taxon>
        <taxon>Agaricomycotina</taxon>
        <taxon>Tremellomycetes</taxon>
        <taxon>Tremellales</taxon>
        <taxon>Cryptococcaceae</taxon>
        <taxon>Cryptococcus</taxon>
        <taxon>Cryptococcus gattii species complex</taxon>
    </lineage>
</organism>
<keyword evidence="10" id="KW-1185">Reference proteome</keyword>
<feature type="transmembrane region" description="Helical" evidence="8">
    <location>
        <begin position="103"/>
        <end position="136"/>
    </location>
</feature>
<proteinExistence type="inferred from homology"/>
<feature type="transmembrane region" description="Helical" evidence="8">
    <location>
        <begin position="190"/>
        <end position="211"/>
    </location>
</feature>
<evidence type="ECO:0000256" key="4">
    <source>
        <dbReference type="ARBA" id="ARBA00022989"/>
    </source>
</evidence>
<evidence type="ECO:0000256" key="5">
    <source>
        <dbReference type="ARBA" id="ARBA00023136"/>
    </source>
</evidence>
<evidence type="ECO:0000256" key="1">
    <source>
        <dbReference type="ARBA" id="ARBA00004141"/>
    </source>
</evidence>
<dbReference type="PRINTS" id="PR00783">
    <property type="entry name" value="MINTRINSICP"/>
</dbReference>
<feature type="transmembrane region" description="Helical" evidence="8">
    <location>
        <begin position="73"/>
        <end position="91"/>
    </location>
</feature>
<dbReference type="Pfam" id="PF00230">
    <property type="entry name" value="MIP"/>
    <property type="match status" value="1"/>
</dbReference>